<dbReference type="InterPro" id="IPR020472">
    <property type="entry name" value="WD40_PAC1"/>
</dbReference>
<feature type="repeat" description="WD" evidence="3">
    <location>
        <begin position="376"/>
        <end position="408"/>
    </location>
</feature>
<feature type="repeat" description="WD" evidence="3">
    <location>
        <begin position="468"/>
        <end position="509"/>
    </location>
</feature>
<dbReference type="InterPro" id="IPR049052">
    <property type="entry name" value="nSTAND1"/>
</dbReference>
<comment type="caution">
    <text evidence="6">The sequence shown here is derived from an EMBL/GenBank/DDBJ whole genome shotgun (WGS) entry which is preliminary data.</text>
</comment>
<dbReference type="EMBL" id="LJGW01000264">
    <property type="protein sequence ID" value="OEV10864.1"/>
    <property type="molecule type" value="Genomic_DNA"/>
</dbReference>
<dbReference type="PROSITE" id="PS50294">
    <property type="entry name" value="WD_REPEATS_REGION"/>
    <property type="match status" value="9"/>
</dbReference>
<feature type="repeat" description="WD" evidence="3">
    <location>
        <begin position="422"/>
        <end position="463"/>
    </location>
</feature>
<evidence type="ECO:0000256" key="2">
    <source>
        <dbReference type="ARBA" id="ARBA00022737"/>
    </source>
</evidence>
<evidence type="ECO:0000259" key="5">
    <source>
        <dbReference type="Pfam" id="PF20703"/>
    </source>
</evidence>
<evidence type="ECO:0000313" key="7">
    <source>
        <dbReference type="Proteomes" id="UP000176005"/>
    </source>
</evidence>
<feature type="compositionally biased region" description="Gly residues" evidence="4">
    <location>
        <begin position="674"/>
        <end position="689"/>
    </location>
</feature>
<evidence type="ECO:0000313" key="6">
    <source>
        <dbReference type="EMBL" id="OEV10864.1"/>
    </source>
</evidence>
<dbReference type="CDD" id="cd00200">
    <property type="entry name" value="WD40"/>
    <property type="match status" value="2"/>
</dbReference>
<sequence>MSGEELRQAVVRPATVRGFQVQRSLTGRVIREVEGEPGALPLMSHALLETWRHRRGHMLTEAAYESAGGLHGAIAQTAEEVYRGFSAEEAEAARRVLLRLVAPGDGAPDTRRPVDRAELGAATEAGTDADTDADAQPASAQRPRSVPTLGPGRASEQDPVPSAPAASATPDATPSVTASVVDRLVAARLLTSDDGVVDLAHEALITAWPRLRAWIDAERGRLLVHRQLTAAAGDWEVLEHDPGALYRGSRLEAAAEAFPPGCREDELTPPERDFLTASLRLRDRAVRIRQGVTAALVALCLIATTAAVVAFQQRATAHAERNDAVFHQTTTQADKLRGTRRSLSARLDLAAQRMRATPDVDSRLIADAGATLSSRLPGHRGVVSAADFTPDGNTLASAGHDRTVRLWNTADPLKARPLRAPLTGLTERAEDVRFSADGTLLAVSLHDGTVRLWDTRNPRRPEPVGAPLKAHSSAVAASRFSPDGSLLATAGDDGTVRLWDLSRPSRPRPLGDPLSAHQGGVQAVEFAPDGGTLVSGGHDGRVRLWDVGDPAHAEQLGDGLRGHGAPVWSVAFSPDGKTVASGGFDETVRLWDVSDPRHVHERAVRTEPRAPVWSVAFSPDGRTLAAGGEDNAVRQWNVADPDYPQPLGEALTGHSSGIWRVAFRPDGTREGTRDGGSGAGSGDGSGAGSGHTLVSAGYEGDLLLWHRPRTVLTDFTNPLTAAAFGPGRRLLATASTDDGLVRLWDVRHPRRARLLAQLSGHHGKITSVAFARDGRTLASGSDDGTVRLWDVSRPSDARPLGKPLAGHGGGVLTVAFAPRGERLLAAAGEKGTVRLWHVPERGRPSDAGTVDPGDGQVNSLAFARDGRTLAGATERSAVVLW</sequence>
<feature type="repeat" description="WD" evidence="3">
    <location>
        <begin position="560"/>
        <end position="601"/>
    </location>
</feature>
<feature type="non-terminal residue" evidence="6">
    <location>
        <position position="881"/>
    </location>
</feature>
<feature type="domain" description="Novel STAND NTPase 1" evidence="5">
    <location>
        <begin position="174"/>
        <end position="242"/>
    </location>
</feature>
<feature type="repeat" description="WD" evidence="3">
    <location>
        <begin position="605"/>
        <end position="638"/>
    </location>
</feature>
<dbReference type="SUPFAM" id="SSF101908">
    <property type="entry name" value="Putative isomerase YbhE"/>
    <property type="match status" value="1"/>
</dbReference>
<dbReference type="PANTHER" id="PTHR22847:SF637">
    <property type="entry name" value="WD REPEAT DOMAIN 5B"/>
    <property type="match status" value="1"/>
</dbReference>
<feature type="repeat" description="WD" evidence="3">
    <location>
        <begin position="514"/>
        <end position="547"/>
    </location>
</feature>
<name>A0A1E7L3V2_9ACTN</name>
<feature type="region of interest" description="Disordered" evidence="4">
    <location>
        <begin position="121"/>
        <end position="176"/>
    </location>
</feature>
<dbReference type="InterPro" id="IPR015943">
    <property type="entry name" value="WD40/YVTN_repeat-like_dom_sf"/>
</dbReference>
<keyword evidence="1 3" id="KW-0853">WD repeat</keyword>
<dbReference type="Proteomes" id="UP000176005">
    <property type="component" value="Unassembled WGS sequence"/>
</dbReference>
<keyword evidence="2" id="KW-0677">Repeat</keyword>
<accession>A0A1E7L3V2</accession>
<feature type="compositionally biased region" description="Low complexity" evidence="4">
    <location>
        <begin position="158"/>
        <end position="176"/>
    </location>
</feature>
<evidence type="ECO:0000256" key="4">
    <source>
        <dbReference type="SAM" id="MobiDB-lite"/>
    </source>
</evidence>
<protein>
    <recommendedName>
        <fullName evidence="5">Novel STAND NTPase 1 domain-containing protein</fullName>
    </recommendedName>
</protein>
<dbReference type="InterPro" id="IPR019775">
    <property type="entry name" value="WD40_repeat_CS"/>
</dbReference>
<dbReference type="InterPro" id="IPR001680">
    <property type="entry name" value="WD40_rpt"/>
</dbReference>
<feature type="repeat" description="WD" evidence="3">
    <location>
        <begin position="758"/>
        <end position="799"/>
    </location>
</feature>
<keyword evidence="7" id="KW-1185">Reference proteome</keyword>
<dbReference type="SUPFAM" id="SSF50978">
    <property type="entry name" value="WD40 repeat-like"/>
    <property type="match status" value="1"/>
</dbReference>
<dbReference type="Gene3D" id="2.130.10.10">
    <property type="entry name" value="YVTN repeat-like/Quinoprotein amine dehydrogenase"/>
    <property type="match status" value="5"/>
</dbReference>
<organism evidence="6 7">
    <name type="scientific">Streptomyces nanshensis</name>
    <dbReference type="NCBI Taxonomy" id="518642"/>
    <lineage>
        <taxon>Bacteria</taxon>
        <taxon>Bacillati</taxon>
        <taxon>Actinomycetota</taxon>
        <taxon>Actinomycetes</taxon>
        <taxon>Kitasatosporales</taxon>
        <taxon>Streptomycetaceae</taxon>
        <taxon>Streptomyces</taxon>
    </lineage>
</organism>
<feature type="repeat" description="WD" evidence="3">
    <location>
        <begin position="804"/>
        <end position="838"/>
    </location>
</feature>
<evidence type="ECO:0000256" key="1">
    <source>
        <dbReference type="ARBA" id="ARBA00022574"/>
    </source>
</evidence>
<gene>
    <name evidence="6" type="ORF">AN218_15610</name>
</gene>
<dbReference type="Pfam" id="PF00400">
    <property type="entry name" value="WD40"/>
    <property type="match status" value="10"/>
</dbReference>
<feature type="domain" description="Novel STAND NTPase 1" evidence="5">
    <location>
        <begin position="1"/>
        <end position="124"/>
    </location>
</feature>
<dbReference type="PROSITE" id="PS00678">
    <property type="entry name" value="WD_REPEATS_1"/>
    <property type="match status" value="5"/>
</dbReference>
<dbReference type="PANTHER" id="PTHR22847">
    <property type="entry name" value="WD40 REPEAT PROTEIN"/>
    <property type="match status" value="1"/>
</dbReference>
<feature type="repeat" description="WD" evidence="3">
    <location>
        <begin position="850"/>
        <end position="881"/>
    </location>
</feature>
<dbReference type="SMART" id="SM00320">
    <property type="entry name" value="WD40"/>
    <property type="match status" value="10"/>
</dbReference>
<dbReference type="AlphaFoldDB" id="A0A1E7L3V2"/>
<evidence type="ECO:0000256" key="3">
    <source>
        <dbReference type="PROSITE-ProRule" id="PRU00221"/>
    </source>
</evidence>
<proteinExistence type="predicted"/>
<feature type="region of interest" description="Disordered" evidence="4">
    <location>
        <begin position="665"/>
        <end position="692"/>
    </location>
</feature>
<reference evidence="6 7" key="1">
    <citation type="journal article" date="2016" name="Front. Microbiol.">
        <title>Comparative Genomics Analysis of Streptomyces Species Reveals Their Adaptation to the Marine Environment and Their Diversity at the Genomic Level.</title>
        <authorList>
            <person name="Tian X."/>
            <person name="Zhang Z."/>
            <person name="Yang T."/>
            <person name="Chen M."/>
            <person name="Li J."/>
            <person name="Chen F."/>
            <person name="Yang J."/>
            <person name="Li W."/>
            <person name="Zhang B."/>
            <person name="Zhang Z."/>
            <person name="Wu J."/>
            <person name="Zhang C."/>
            <person name="Long L."/>
            <person name="Xiao J."/>
        </authorList>
    </citation>
    <scope>NUCLEOTIDE SEQUENCE [LARGE SCALE GENOMIC DNA]</scope>
    <source>
        <strain evidence="6 7">SCSIO 10429</strain>
    </source>
</reference>
<dbReference type="PRINTS" id="PR00320">
    <property type="entry name" value="GPROTEINBRPT"/>
</dbReference>
<dbReference type="InterPro" id="IPR036322">
    <property type="entry name" value="WD40_repeat_dom_sf"/>
</dbReference>
<dbReference type="Pfam" id="PF20703">
    <property type="entry name" value="nSTAND1"/>
    <property type="match status" value="2"/>
</dbReference>
<dbReference type="PROSITE" id="PS50082">
    <property type="entry name" value="WD_REPEATS_2"/>
    <property type="match status" value="9"/>
</dbReference>